<dbReference type="Gene3D" id="1.25.40.390">
    <property type="match status" value="1"/>
</dbReference>
<reference evidence="2 3" key="1">
    <citation type="submission" date="2020-06" db="EMBL/GenBank/DDBJ databases">
        <title>Dyadobacter sandarakinus sp. nov., isolated from the soil of the Arctic Yellow River Station.</title>
        <authorList>
            <person name="Zhang Y."/>
            <person name="Peng F."/>
        </authorList>
    </citation>
    <scope>NUCLEOTIDE SEQUENCE [LARGE SCALE GENOMIC DNA]</scope>
    <source>
        <strain evidence="2 3">Q3-56</strain>
    </source>
</reference>
<sequence length="514" mass="57179">MKKLNYIFLFILLLGVGCTHDFEEINTNPNSPDKVNNAGLLLPNVIRSSVNSHFDNSYNRGSIAANLLASDYASNFSNWARSDAGSYFFWNFYDYIRDLNEVISIAEAQNQPNYKGIALVLRSWMFQCLTDLYGPIPFREAASAKLTGISSPKFEKQEDVYAGLLADLEEANNLLGSGNEPVTGDILFNGDLTRWKKFANALHLRLLLRQSKQVDPSAAMKAIVENPAKYPLFTSYQDQAALQYLTDRTSNESPFYRSGNGGTNTKVTKQLIDYLKSWNDTRLYVYALPTPTSSAIDAAGNRPDPKNFKYTGDLNGIGSFPDNNATSPSGMLWMSIQYSPDLASPIAGQAIIISYSEVQFILAEAAEKGYISGGSAAAETYYKNAVKDQFAYYSTRIPANYAASYLRLTPASVSVNDAYFAQPAIAYTGTQAQKLEKIGLQKWVSLYLVGYEAWSEWRRTGIPNIPVGPIGPGYVPRRVLYPADEIRINEGHYSEAVTWLGADDLKTRVWWDKP</sequence>
<dbReference type="Proteomes" id="UP000612680">
    <property type="component" value="Chromosome"/>
</dbReference>
<dbReference type="RefSeq" id="WP_204656453.1">
    <property type="nucleotide sequence ID" value="NZ_CP056775.1"/>
</dbReference>
<dbReference type="PROSITE" id="PS51257">
    <property type="entry name" value="PROKAR_LIPOPROTEIN"/>
    <property type="match status" value="1"/>
</dbReference>
<evidence type="ECO:0000313" key="2">
    <source>
        <dbReference type="EMBL" id="QRR02051.1"/>
    </source>
</evidence>
<keyword evidence="2" id="KW-0449">Lipoprotein</keyword>
<proteinExistence type="predicted"/>
<organism evidence="2 3">
    <name type="scientific">Dyadobacter sandarakinus</name>
    <dbReference type="NCBI Taxonomy" id="2747268"/>
    <lineage>
        <taxon>Bacteria</taxon>
        <taxon>Pseudomonadati</taxon>
        <taxon>Bacteroidota</taxon>
        <taxon>Cytophagia</taxon>
        <taxon>Cytophagales</taxon>
        <taxon>Spirosomataceae</taxon>
        <taxon>Dyadobacter</taxon>
    </lineage>
</organism>
<dbReference type="InterPro" id="IPR041662">
    <property type="entry name" value="SusD-like_2"/>
</dbReference>
<gene>
    <name evidence="2" type="ORF">HWI92_14615</name>
</gene>
<evidence type="ECO:0000256" key="1">
    <source>
        <dbReference type="SAM" id="SignalP"/>
    </source>
</evidence>
<accession>A0ABX7I7H3</accession>
<evidence type="ECO:0000313" key="3">
    <source>
        <dbReference type="Proteomes" id="UP000612680"/>
    </source>
</evidence>
<dbReference type="SUPFAM" id="SSF48452">
    <property type="entry name" value="TPR-like"/>
    <property type="match status" value="1"/>
</dbReference>
<feature type="chain" id="PRO_5047113041" evidence="1">
    <location>
        <begin position="22"/>
        <end position="514"/>
    </location>
</feature>
<dbReference type="InterPro" id="IPR011990">
    <property type="entry name" value="TPR-like_helical_dom_sf"/>
</dbReference>
<dbReference type="EMBL" id="CP056775">
    <property type="protein sequence ID" value="QRR02051.1"/>
    <property type="molecule type" value="Genomic_DNA"/>
</dbReference>
<keyword evidence="1" id="KW-0732">Signal</keyword>
<dbReference type="Pfam" id="PF12771">
    <property type="entry name" value="SusD-like_2"/>
    <property type="match status" value="1"/>
</dbReference>
<name>A0ABX7I7H3_9BACT</name>
<protein>
    <submittedName>
        <fullName evidence="2">SusD/RagB family nutrient-binding outer membrane lipoprotein</fullName>
    </submittedName>
</protein>
<keyword evidence="3" id="KW-1185">Reference proteome</keyword>
<feature type="signal peptide" evidence="1">
    <location>
        <begin position="1"/>
        <end position="21"/>
    </location>
</feature>